<dbReference type="Proteomes" id="UP001431783">
    <property type="component" value="Unassembled WGS sequence"/>
</dbReference>
<organism evidence="1 2">
    <name type="scientific">Henosepilachna vigintioctopunctata</name>
    <dbReference type="NCBI Taxonomy" id="420089"/>
    <lineage>
        <taxon>Eukaryota</taxon>
        <taxon>Metazoa</taxon>
        <taxon>Ecdysozoa</taxon>
        <taxon>Arthropoda</taxon>
        <taxon>Hexapoda</taxon>
        <taxon>Insecta</taxon>
        <taxon>Pterygota</taxon>
        <taxon>Neoptera</taxon>
        <taxon>Endopterygota</taxon>
        <taxon>Coleoptera</taxon>
        <taxon>Polyphaga</taxon>
        <taxon>Cucujiformia</taxon>
        <taxon>Coccinelloidea</taxon>
        <taxon>Coccinellidae</taxon>
        <taxon>Epilachninae</taxon>
        <taxon>Epilachnini</taxon>
        <taxon>Henosepilachna</taxon>
    </lineage>
</organism>
<dbReference type="AlphaFoldDB" id="A0AAW1TQB1"/>
<accession>A0AAW1TQB1</accession>
<reference evidence="1 2" key="1">
    <citation type="submission" date="2023-03" db="EMBL/GenBank/DDBJ databases">
        <title>Genome insight into feeding habits of ladybird beetles.</title>
        <authorList>
            <person name="Li H.-S."/>
            <person name="Huang Y.-H."/>
            <person name="Pang H."/>
        </authorList>
    </citation>
    <scope>NUCLEOTIDE SEQUENCE [LARGE SCALE GENOMIC DNA]</scope>
    <source>
        <strain evidence="1">SYSU_2023b</strain>
        <tissue evidence="1">Whole body</tissue>
    </source>
</reference>
<dbReference type="GO" id="GO:1902042">
    <property type="term" value="P:negative regulation of extrinsic apoptotic signaling pathway via death domain receptors"/>
    <property type="evidence" value="ECO:0007669"/>
    <property type="project" value="TreeGrafter"/>
</dbReference>
<dbReference type="InterPro" id="IPR038513">
    <property type="entry name" value="FAIM1_dom_sf"/>
</dbReference>
<dbReference type="PANTHER" id="PTHR13088">
    <property type="entry name" value="FAS APOPTOTIC INHIBITORY MOLECULE FAIM"/>
    <property type="match status" value="1"/>
</dbReference>
<protein>
    <recommendedName>
        <fullName evidence="3">Fas apoptotic inhibitory molecule 1</fullName>
    </recommendedName>
</protein>
<sequence length="192" mass="22137">MSDSTKVLKKNDRSDLVACWNVPLLDGVHVIEFEHGTTSGKRVIRIDGKEILRREWMFKLVGEEVFTLGIQKAKCVLRVDPLPLFAFSYTLMVDGKCLDKFTEKHELTNRYWTVITEKYRNTVVLEKHSLNVFVNAEPVETENVFVDNGTEMRFQIDGENVVIRASYTHKRDGVIHELFVNGREIQEDGSCD</sequence>
<dbReference type="EMBL" id="JARQZJ010000011">
    <property type="protein sequence ID" value="KAK9872515.1"/>
    <property type="molecule type" value="Genomic_DNA"/>
</dbReference>
<dbReference type="Gene3D" id="2.40.128.180">
    <property type="match status" value="2"/>
</dbReference>
<evidence type="ECO:0000313" key="1">
    <source>
        <dbReference type="EMBL" id="KAK9872515.1"/>
    </source>
</evidence>
<dbReference type="InterPro" id="IPR010695">
    <property type="entry name" value="FAIM1"/>
</dbReference>
<proteinExistence type="predicted"/>
<evidence type="ECO:0000313" key="2">
    <source>
        <dbReference type="Proteomes" id="UP001431783"/>
    </source>
</evidence>
<dbReference type="Pfam" id="PF06905">
    <property type="entry name" value="FAIM1"/>
    <property type="match status" value="1"/>
</dbReference>
<keyword evidence="2" id="KW-1185">Reference proteome</keyword>
<gene>
    <name evidence="1" type="ORF">WA026_017981</name>
</gene>
<dbReference type="FunFam" id="2.40.128.180:FF:000001">
    <property type="entry name" value="Fas apoptotic inhibitory molecule 1"/>
    <property type="match status" value="1"/>
</dbReference>
<evidence type="ECO:0008006" key="3">
    <source>
        <dbReference type="Google" id="ProtNLM"/>
    </source>
</evidence>
<dbReference type="PANTHER" id="PTHR13088:SF3">
    <property type="entry name" value="FAS APOPTOTIC INHIBITORY MOLECULE 1"/>
    <property type="match status" value="1"/>
</dbReference>
<name>A0AAW1TQB1_9CUCU</name>
<comment type="caution">
    <text evidence="1">The sequence shown here is derived from an EMBL/GenBank/DDBJ whole genome shotgun (WGS) entry which is preliminary data.</text>
</comment>